<accession>A0A6M3M5K4</accession>
<organism evidence="1">
    <name type="scientific">viral metagenome</name>
    <dbReference type="NCBI Taxonomy" id="1070528"/>
    <lineage>
        <taxon>unclassified sequences</taxon>
        <taxon>metagenomes</taxon>
        <taxon>organismal metagenomes</taxon>
    </lineage>
</organism>
<dbReference type="EMBL" id="MT143686">
    <property type="protein sequence ID" value="QJB00262.1"/>
    <property type="molecule type" value="Genomic_DNA"/>
</dbReference>
<dbReference type="AlphaFoldDB" id="A0A6M3M5K4"/>
<name>A0A6M3M5K4_9ZZZZ</name>
<evidence type="ECO:0000313" key="1">
    <source>
        <dbReference type="EMBL" id="QJB00262.1"/>
    </source>
</evidence>
<dbReference type="EMBL" id="MT143877">
    <property type="protein sequence ID" value="QJB04236.1"/>
    <property type="molecule type" value="Genomic_DNA"/>
</dbReference>
<protein>
    <submittedName>
        <fullName evidence="1">Uncharacterized protein</fullName>
    </submittedName>
</protein>
<gene>
    <name evidence="1" type="ORF">MM171A00648_0022</name>
    <name evidence="2" type="ORF">MM171B00403_0002</name>
</gene>
<proteinExistence type="predicted"/>
<sequence>MNGNNNRSTVSISCQTKEELDKLRHPGQSWNGLFKELLEFWVEEHKPKETSEGKPGDRGK</sequence>
<evidence type="ECO:0000313" key="2">
    <source>
        <dbReference type="EMBL" id="QJB04236.1"/>
    </source>
</evidence>
<reference evidence="1" key="1">
    <citation type="submission" date="2020-03" db="EMBL/GenBank/DDBJ databases">
        <title>The deep terrestrial virosphere.</title>
        <authorList>
            <person name="Holmfeldt K."/>
            <person name="Nilsson E."/>
            <person name="Simone D."/>
            <person name="Lopez-Fernandez M."/>
            <person name="Wu X."/>
            <person name="de Brujin I."/>
            <person name="Lundin D."/>
            <person name="Andersson A."/>
            <person name="Bertilsson S."/>
            <person name="Dopson M."/>
        </authorList>
    </citation>
    <scope>NUCLEOTIDE SEQUENCE</scope>
    <source>
        <strain evidence="1">MM171A00648</strain>
        <strain evidence="2">MM171B00403</strain>
    </source>
</reference>